<sequence length="158" mass="16510">MTIDRSKPAKLRALAAIALAGIAAAPLLAAPADQIRTRIDGYRDLGAAFKTLNDGLRAPSPQPPVLRAAVQRIRAAAGRQYGWYPAGSGPRPGVKTAAKPEIWAQGARFRQLQDGFAVQAAALERAVSTGNAAAIRAAARSLGGSCKACHDQFRVEAN</sequence>
<dbReference type="SUPFAM" id="SSF47175">
    <property type="entry name" value="Cytochromes"/>
    <property type="match status" value="1"/>
</dbReference>
<organism evidence="7 8">
    <name type="scientific">Novosphingobium anseongense</name>
    <dbReference type="NCBI Taxonomy" id="3133436"/>
    <lineage>
        <taxon>Bacteria</taxon>
        <taxon>Pseudomonadati</taxon>
        <taxon>Pseudomonadota</taxon>
        <taxon>Alphaproteobacteria</taxon>
        <taxon>Sphingomonadales</taxon>
        <taxon>Sphingomonadaceae</taxon>
        <taxon>Novosphingobium</taxon>
    </lineage>
</organism>
<dbReference type="EMBL" id="JBBHJZ010000004">
    <property type="protein sequence ID" value="MEJ5978870.1"/>
    <property type="molecule type" value="Genomic_DNA"/>
</dbReference>
<keyword evidence="2" id="KW-0349">Heme</keyword>
<accession>A0ABU8S0K5</accession>
<evidence type="ECO:0000256" key="3">
    <source>
        <dbReference type="ARBA" id="ARBA00022723"/>
    </source>
</evidence>
<evidence type="ECO:0000313" key="8">
    <source>
        <dbReference type="Proteomes" id="UP001361239"/>
    </source>
</evidence>
<keyword evidence="6" id="KW-0732">Signal</keyword>
<comment type="caution">
    <text evidence="7">The sequence shown here is derived from an EMBL/GenBank/DDBJ whole genome shotgun (WGS) entry which is preliminary data.</text>
</comment>
<name>A0ABU8S0K5_9SPHN</name>
<dbReference type="Pfam" id="PF01322">
    <property type="entry name" value="Cytochrom_C_2"/>
    <property type="match status" value="1"/>
</dbReference>
<dbReference type="PROSITE" id="PS51009">
    <property type="entry name" value="CYTCII"/>
    <property type="match status" value="1"/>
</dbReference>
<feature type="signal peptide" evidence="6">
    <location>
        <begin position="1"/>
        <end position="29"/>
    </location>
</feature>
<feature type="chain" id="PRO_5045962971" evidence="6">
    <location>
        <begin position="30"/>
        <end position="158"/>
    </location>
</feature>
<evidence type="ECO:0000313" key="7">
    <source>
        <dbReference type="EMBL" id="MEJ5978870.1"/>
    </source>
</evidence>
<evidence type="ECO:0000256" key="4">
    <source>
        <dbReference type="ARBA" id="ARBA00022982"/>
    </source>
</evidence>
<dbReference type="Gene3D" id="1.20.120.10">
    <property type="entry name" value="Cytochrome c/b562"/>
    <property type="match status" value="1"/>
</dbReference>
<proteinExistence type="predicted"/>
<reference evidence="7 8" key="1">
    <citation type="submission" date="2024-03" db="EMBL/GenBank/DDBJ databases">
        <authorList>
            <person name="Jo J.-H."/>
        </authorList>
    </citation>
    <scope>NUCLEOTIDE SEQUENCE [LARGE SCALE GENOMIC DNA]</scope>
    <source>
        <strain evidence="7 8">PS1R-30</strain>
    </source>
</reference>
<dbReference type="InterPro" id="IPR015984">
    <property type="entry name" value="Cyt_c_prime_subgr"/>
</dbReference>
<keyword evidence="8" id="KW-1185">Reference proteome</keyword>
<dbReference type="InterPro" id="IPR010980">
    <property type="entry name" value="Cyt_c/b562"/>
</dbReference>
<dbReference type="Proteomes" id="UP001361239">
    <property type="component" value="Unassembled WGS sequence"/>
</dbReference>
<evidence type="ECO:0000256" key="6">
    <source>
        <dbReference type="SAM" id="SignalP"/>
    </source>
</evidence>
<dbReference type="PRINTS" id="PR00608">
    <property type="entry name" value="CYTCHROMECII"/>
</dbReference>
<keyword evidence="3" id="KW-0479">Metal-binding</keyword>
<evidence type="ECO:0000256" key="2">
    <source>
        <dbReference type="ARBA" id="ARBA00022617"/>
    </source>
</evidence>
<dbReference type="InterPro" id="IPR012127">
    <property type="entry name" value="Cyt_c_prime"/>
</dbReference>
<dbReference type="PIRSF" id="PIRSF000027">
    <property type="entry name" value="Cytc_c_prime"/>
    <property type="match status" value="1"/>
</dbReference>
<gene>
    <name evidence="7" type="ORF">WG901_19610</name>
</gene>
<dbReference type="InterPro" id="IPR002321">
    <property type="entry name" value="Cyt_c_II"/>
</dbReference>
<keyword evidence="1" id="KW-0813">Transport</keyword>
<keyword evidence="5" id="KW-0408">Iron</keyword>
<evidence type="ECO:0000256" key="1">
    <source>
        <dbReference type="ARBA" id="ARBA00022448"/>
    </source>
</evidence>
<protein>
    <submittedName>
        <fullName evidence="7">Cytochrome c</fullName>
    </submittedName>
</protein>
<keyword evidence="4" id="KW-0249">Electron transport</keyword>
<evidence type="ECO:0000256" key="5">
    <source>
        <dbReference type="ARBA" id="ARBA00023004"/>
    </source>
</evidence>
<dbReference type="RefSeq" id="WP_339588805.1">
    <property type="nucleotide sequence ID" value="NZ_JBBHJZ010000004.1"/>
</dbReference>